<dbReference type="InterPro" id="IPR007197">
    <property type="entry name" value="rSAM"/>
</dbReference>
<dbReference type="SUPFAM" id="SSF56300">
    <property type="entry name" value="Metallo-dependent phosphatases"/>
    <property type="match status" value="1"/>
</dbReference>
<keyword evidence="4" id="KW-0408">Iron</keyword>
<comment type="similarity">
    <text evidence="1">Belongs to the metallophosphoesterase superfamily. YfcE family.</text>
</comment>
<evidence type="ECO:0000256" key="4">
    <source>
        <dbReference type="ARBA" id="ARBA00023004"/>
    </source>
</evidence>
<feature type="domain" description="Radical SAM core" evidence="6">
    <location>
        <begin position="294"/>
        <end position="509"/>
    </location>
</feature>
<dbReference type="PROSITE" id="PS51918">
    <property type="entry name" value="RADICAL_SAM"/>
    <property type="match status" value="1"/>
</dbReference>
<dbReference type="CDD" id="cd01335">
    <property type="entry name" value="Radical_SAM"/>
    <property type="match status" value="1"/>
</dbReference>
<dbReference type="InterPro" id="IPR058240">
    <property type="entry name" value="rSAM_sf"/>
</dbReference>
<keyword evidence="5" id="KW-0411">Iron-sulfur</keyword>
<dbReference type="AlphaFoldDB" id="A0A6J4S4F2"/>
<keyword evidence="3" id="KW-0479">Metal-binding</keyword>
<dbReference type="InterPro" id="IPR013785">
    <property type="entry name" value="Aldolase_TIM"/>
</dbReference>
<evidence type="ECO:0000313" key="7">
    <source>
        <dbReference type="EMBL" id="CAA9489517.1"/>
    </source>
</evidence>
<dbReference type="SFLD" id="SFLDS00029">
    <property type="entry name" value="Radical_SAM"/>
    <property type="match status" value="1"/>
</dbReference>
<dbReference type="Gene3D" id="3.60.21.10">
    <property type="match status" value="1"/>
</dbReference>
<accession>A0A6J4S4F2</accession>
<dbReference type="PANTHER" id="PTHR11228:SF22">
    <property type="entry name" value="PEPTIDE BIOSYNTHESIS PROTEIN YYDG-RELATED"/>
    <property type="match status" value="1"/>
</dbReference>
<name>A0A6J4S4F2_9ACTN</name>
<dbReference type="EMBL" id="CADCVT010000125">
    <property type="protein sequence ID" value="CAA9489517.1"/>
    <property type="molecule type" value="Genomic_DNA"/>
</dbReference>
<evidence type="ECO:0000256" key="3">
    <source>
        <dbReference type="ARBA" id="ARBA00022723"/>
    </source>
</evidence>
<organism evidence="7">
    <name type="scientific">uncultured Solirubrobacteraceae bacterium</name>
    <dbReference type="NCBI Taxonomy" id="1162706"/>
    <lineage>
        <taxon>Bacteria</taxon>
        <taxon>Bacillati</taxon>
        <taxon>Actinomycetota</taxon>
        <taxon>Thermoleophilia</taxon>
        <taxon>Solirubrobacterales</taxon>
        <taxon>Solirubrobacteraceae</taxon>
        <taxon>environmental samples</taxon>
    </lineage>
</organism>
<evidence type="ECO:0000256" key="5">
    <source>
        <dbReference type="ARBA" id="ARBA00023014"/>
    </source>
</evidence>
<dbReference type="InterPro" id="IPR024654">
    <property type="entry name" value="Calcineurin-like_PHP_lpxH"/>
</dbReference>
<reference evidence="7" key="1">
    <citation type="submission" date="2020-02" db="EMBL/GenBank/DDBJ databases">
        <authorList>
            <person name="Meier V. D."/>
        </authorList>
    </citation>
    <scope>NUCLEOTIDE SEQUENCE</scope>
    <source>
        <strain evidence="7">AVDCRST_MAG85</strain>
    </source>
</reference>
<dbReference type="GO" id="GO:0051536">
    <property type="term" value="F:iron-sulfur cluster binding"/>
    <property type="evidence" value="ECO:0007669"/>
    <property type="project" value="UniProtKB-KW"/>
</dbReference>
<dbReference type="Pfam" id="PF12850">
    <property type="entry name" value="Metallophos_2"/>
    <property type="match status" value="1"/>
</dbReference>
<dbReference type="SFLD" id="SFLDG01067">
    <property type="entry name" value="SPASM/twitch_domain_containing"/>
    <property type="match status" value="1"/>
</dbReference>
<evidence type="ECO:0000256" key="1">
    <source>
        <dbReference type="ARBA" id="ARBA00008950"/>
    </source>
</evidence>
<dbReference type="Gene3D" id="3.20.20.70">
    <property type="entry name" value="Aldolase class I"/>
    <property type="match status" value="1"/>
</dbReference>
<protein>
    <recommendedName>
        <fullName evidence="6">Radical SAM core domain-containing protein</fullName>
    </recommendedName>
</protein>
<gene>
    <name evidence="7" type="ORF">AVDCRST_MAG85-1143</name>
</gene>
<dbReference type="GO" id="GO:0003824">
    <property type="term" value="F:catalytic activity"/>
    <property type="evidence" value="ECO:0007669"/>
    <property type="project" value="InterPro"/>
</dbReference>
<proteinExistence type="inferred from homology"/>
<sequence length="554" mass="59857">MTRLAVCGGVYANPYALEAWVADARARGADRLVCLGDLGGFGAECDAVWPLLADNGVECIAGNYDVAIGRGDPDCGCGYTDERDNRYAQVMYDHTLAATSREFAAWMATLPTERRESIDGVDLHLVHGSPLAINDFLWESLGDDELRTRLSGADVVVCTHTGIPWQRLIDGVTVVNVGTIGRPANDGSTSTWYSLVDVVQGEVSAELIPLTYDWRAQARSMRDAGLPEAFVETVETGWWTTCLEVVPAPERARGRYHVYREALPTGFAADGVGWADVPEDDGGTLPVVPLFGSGVFPPRLWVYTNFDCNLACSYCAVASSPRARKRRIGLQRFRALVDEAVAEGFEELYVTGGEPFVERDVVAMLTYAAERIETVCLTNAMLFTGRRREELDRLAGLPGLTLQSSIDGARPATHDGQRGAGSWAKAMDGIAYARDLGLPVRVAMTETPANAGEVDDLRALLSELDVPLAVRPLVQRGFSDGGEEVSDAVMVPELTVTADGVHWHPVGGDLASSPDLLVSEGAVSLAEAKRLVTERFLLLRQEDGSLPHAYHCAV</sequence>
<dbReference type="InterPro" id="IPR029052">
    <property type="entry name" value="Metallo-depent_PP-like"/>
</dbReference>
<dbReference type="InterPro" id="IPR050377">
    <property type="entry name" value="Radical_SAM_PqqE_MftC-like"/>
</dbReference>
<dbReference type="SUPFAM" id="SSF102114">
    <property type="entry name" value="Radical SAM enzymes"/>
    <property type="match status" value="1"/>
</dbReference>
<evidence type="ECO:0000259" key="6">
    <source>
        <dbReference type="PROSITE" id="PS51918"/>
    </source>
</evidence>
<dbReference type="PANTHER" id="PTHR11228">
    <property type="entry name" value="RADICAL SAM DOMAIN PROTEIN"/>
    <property type="match status" value="1"/>
</dbReference>
<dbReference type="GO" id="GO:0046872">
    <property type="term" value="F:metal ion binding"/>
    <property type="evidence" value="ECO:0007669"/>
    <property type="project" value="UniProtKB-KW"/>
</dbReference>
<evidence type="ECO:0000256" key="2">
    <source>
        <dbReference type="ARBA" id="ARBA00022691"/>
    </source>
</evidence>
<keyword evidence="2" id="KW-0949">S-adenosyl-L-methionine</keyword>
<dbReference type="Pfam" id="PF04055">
    <property type="entry name" value="Radical_SAM"/>
    <property type="match status" value="1"/>
</dbReference>